<evidence type="ECO:0000313" key="1">
    <source>
        <dbReference type="EMBL" id="QCD90550.1"/>
    </source>
</evidence>
<name>A0A4D6LPV6_VIGUN</name>
<dbReference type="EMBL" id="CP039348">
    <property type="protein sequence ID" value="QCD90550.1"/>
    <property type="molecule type" value="Genomic_DNA"/>
</dbReference>
<reference evidence="1 2" key="1">
    <citation type="submission" date="2019-04" db="EMBL/GenBank/DDBJ databases">
        <title>An improved genome assembly and genetic linkage map for asparagus bean, Vigna unguiculata ssp. sesquipedialis.</title>
        <authorList>
            <person name="Xia Q."/>
            <person name="Zhang R."/>
            <person name="Dong Y."/>
        </authorList>
    </citation>
    <scope>NUCLEOTIDE SEQUENCE [LARGE SCALE GENOMIC DNA]</scope>
    <source>
        <tissue evidence="1">Leaf</tissue>
    </source>
</reference>
<proteinExistence type="predicted"/>
<dbReference type="Proteomes" id="UP000501690">
    <property type="component" value="Linkage Group LG4"/>
</dbReference>
<sequence length="94" mass="10795">MLALMVDTSAHPRVARPRAMCYKCFNESISFTTRVSGCNPYLESLSNPYLVIQMGHHHRHPLTWAMELRPDHWSATLKVSPRDPKELCTNTNKT</sequence>
<protein>
    <submittedName>
        <fullName evidence="1">Uncharacterized protein</fullName>
    </submittedName>
</protein>
<gene>
    <name evidence="1" type="ORF">DEO72_LG4g1506</name>
</gene>
<evidence type="ECO:0000313" key="2">
    <source>
        <dbReference type="Proteomes" id="UP000501690"/>
    </source>
</evidence>
<organism evidence="1 2">
    <name type="scientific">Vigna unguiculata</name>
    <name type="common">Cowpea</name>
    <dbReference type="NCBI Taxonomy" id="3917"/>
    <lineage>
        <taxon>Eukaryota</taxon>
        <taxon>Viridiplantae</taxon>
        <taxon>Streptophyta</taxon>
        <taxon>Embryophyta</taxon>
        <taxon>Tracheophyta</taxon>
        <taxon>Spermatophyta</taxon>
        <taxon>Magnoliopsida</taxon>
        <taxon>eudicotyledons</taxon>
        <taxon>Gunneridae</taxon>
        <taxon>Pentapetalae</taxon>
        <taxon>rosids</taxon>
        <taxon>fabids</taxon>
        <taxon>Fabales</taxon>
        <taxon>Fabaceae</taxon>
        <taxon>Papilionoideae</taxon>
        <taxon>50 kb inversion clade</taxon>
        <taxon>NPAAA clade</taxon>
        <taxon>indigoferoid/millettioid clade</taxon>
        <taxon>Phaseoleae</taxon>
        <taxon>Vigna</taxon>
    </lineage>
</organism>
<keyword evidence="2" id="KW-1185">Reference proteome</keyword>
<dbReference type="AlphaFoldDB" id="A0A4D6LPV6"/>
<accession>A0A4D6LPV6</accession>